<dbReference type="PANTHER" id="PTHR43798">
    <property type="entry name" value="MONOACYLGLYCEROL LIPASE"/>
    <property type="match status" value="1"/>
</dbReference>
<comment type="similarity">
    <text evidence="1">Belongs to the peptidase S33 family.</text>
</comment>
<keyword evidence="6" id="KW-1185">Reference proteome</keyword>
<feature type="domain" description="Peptidase S33 tripeptidyl aminopeptidase-like C-terminal" evidence="4">
    <location>
        <begin position="392"/>
        <end position="490"/>
    </location>
</feature>
<organism evidence="5 6">
    <name type="scientific">Lysobacter panacisoli</name>
    <dbReference type="NCBI Taxonomy" id="1255263"/>
    <lineage>
        <taxon>Bacteria</taxon>
        <taxon>Pseudomonadati</taxon>
        <taxon>Pseudomonadota</taxon>
        <taxon>Gammaproteobacteria</taxon>
        <taxon>Lysobacterales</taxon>
        <taxon>Lysobacteraceae</taxon>
        <taxon>Lysobacter</taxon>
    </lineage>
</organism>
<protein>
    <submittedName>
        <fullName evidence="5">Alpha/beta hydrolase</fullName>
    </submittedName>
</protein>
<dbReference type="PRINTS" id="PR00793">
    <property type="entry name" value="PROAMNOPTASE"/>
</dbReference>
<feature type="domain" description="AB hydrolase-1" evidence="3">
    <location>
        <begin position="98"/>
        <end position="242"/>
    </location>
</feature>
<evidence type="ECO:0000259" key="3">
    <source>
        <dbReference type="Pfam" id="PF00561"/>
    </source>
</evidence>
<evidence type="ECO:0000259" key="4">
    <source>
        <dbReference type="Pfam" id="PF08386"/>
    </source>
</evidence>
<dbReference type="GO" id="GO:0016787">
    <property type="term" value="F:hydrolase activity"/>
    <property type="evidence" value="ECO:0007669"/>
    <property type="project" value="UniProtKB-KW"/>
</dbReference>
<evidence type="ECO:0000313" key="6">
    <source>
        <dbReference type="Proteomes" id="UP001501083"/>
    </source>
</evidence>
<dbReference type="Proteomes" id="UP001501083">
    <property type="component" value="Unassembled WGS sequence"/>
</dbReference>
<evidence type="ECO:0000313" key="5">
    <source>
        <dbReference type="EMBL" id="GAA5067261.1"/>
    </source>
</evidence>
<dbReference type="InterPro" id="IPR000073">
    <property type="entry name" value="AB_hydrolase_1"/>
</dbReference>
<name>A0ABP9L1I7_9GAMM</name>
<dbReference type="InterPro" id="IPR029058">
    <property type="entry name" value="AB_hydrolase_fold"/>
</dbReference>
<keyword evidence="2 5" id="KW-0378">Hydrolase</keyword>
<reference evidence="6" key="1">
    <citation type="journal article" date="2019" name="Int. J. Syst. Evol. Microbiol.">
        <title>The Global Catalogue of Microorganisms (GCM) 10K type strain sequencing project: providing services to taxonomists for standard genome sequencing and annotation.</title>
        <authorList>
            <consortium name="The Broad Institute Genomics Platform"/>
            <consortium name="The Broad Institute Genome Sequencing Center for Infectious Disease"/>
            <person name="Wu L."/>
            <person name="Ma J."/>
        </authorList>
    </citation>
    <scope>NUCLEOTIDE SEQUENCE [LARGE SCALE GENOMIC DNA]</scope>
    <source>
        <strain evidence="6">JCM 19212</strain>
    </source>
</reference>
<sequence length="508" mass="54995">MRNTQGWIVALAAVWWLAGCSGPGLDDAGADGDAAQRKFGSIAFEPCTLSSDMAQASTDAQCARFEVPEDPAQPKGRQVALNIAWLPAKDQAGGTPDPVFFLAGGPGQAATEYAAQIDMALRDVRKQRDIVLIDQRGTGKLSPLACRDANGRPLELPTDDEADANAIVGYATKCAQALEGKADPRQYTTTRTIADLDTVRKALGVSQINLVGVSYGTRVAQQYARRYPQHTRSIVLDGVAPDDLVVGGEFARTFERALGLQVAQCSSHPSCRERFAKDLRTQLIELKTRLETAPVEVEYRDPSTAQRKRDTLTADTVVGLTHLFSYMPQMASLLPVVIDEADRGHYEPLMALADLMTRSVGDQMSRGMQWSVICAEDADRYRPEASDANTVLGPEMAKAFFAACQAWPKGERPADFTQPLRSNVPALLLSGEIDPVTPPEYAERVLKGLPNGRHLVLRGQGHNVGGVGCLPKLVGQFIESRDAKQLDATCLDAIGYVPPFTGFNGWEP</sequence>
<dbReference type="InterPro" id="IPR013595">
    <property type="entry name" value="Pept_S33_TAP-like_C"/>
</dbReference>
<dbReference type="Gene3D" id="3.40.50.1820">
    <property type="entry name" value="alpha/beta hydrolase"/>
    <property type="match status" value="1"/>
</dbReference>
<comment type="caution">
    <text evidence="5">The sequence shown here is derived from an EMBL/GenBank/DDBJ whole genome shotgun (WGS) entry which is preliminary data.</text>
</comment>
<evidence type="ECO:0000256" key="2">
    <source>
        <dbReference type="ARBA" id="ARBA00022801"/>
    </source>
</evidence>
<proteinExistence type="inferred from homology"/>
<dbReference type="Pfam" id="PF08386">
    <property type="entry name" value="Abhydrolase_4"/>
    <property type="match status" value="1"/>
</dbReference>
<accession>A0ABP9L1I7</accession>
<dbReference type="PROSITE" id="PS51257">
    <property type="entry name" value="PROKAR_LIPOPROTEIN"/>
    <property type="match status" value="1"/>
</dbReference>
<dbReference type="InterPro" id="IPR002410">
    <property type="entry name" value="Peptidase_S33"/>
</dbReference>
<dbReference type="RefSeq" id="WP_158983380.1">
    <property type="nucleotide sequence ID" value="NZ_BAABKY010000001.1"/>
</dbReference>
<gene>
    <name evidence="5" type="ORF">GCM10025759_01600</name>
</gene>
<dbReference type="InterPro" id="IPR050266">
    <property type="entry name" value="AB_hydrolase_sf"/>
</dbReference>
<dbReference type="EMBL" id="BAABKY010000001">
    <property type="protein sequence ID" value="GAA5067261.1"/>
    <property type="molecule type" value="Genomic_DNA"/>
</dbReference>
<dbReference type="SUPFAM" id="SSF53474">
    <property type="entry name" value="alpha/beta-Hydrolases"/>
    <property type="match status" value="1"/>
</dbReference>
<dbReference type="Pfam" id="PF00561">
    <property type="entry name" value="Abhydrolase_1"/>
    <property type="match status" value="1"/>
</dbReference>
<dbReference type="PANTHER" id="PTHR43798:SF27">
    <property type="entry name" value="HYDROLASE ALPHA_BETA HYDROLASE FOLD FAMILY"/>
    <property type="match status" value="1"/>
</dbReference>
<evidence type="ECO:0000256" key="1">
    <source>
        <dbReference type="ARBA" id="ARBA00010088"/>
    </source>
</evidence>